<reference evidence="3" key="1">
    <citation type="journal article" date="2018" name="DNA Res.">
        <title>Multiple hybrid de novo genome assembly of finger millet, an orphan allotetraploid crop.</title>
        <authorList>
            <person name="Hatakeyama M."/>
            <person name="Aluri S."/>
            <person name="Balachadran M.T."/>
            <person name="Sivarajan S.R."/>
            <person name="Patrignani A."/>
            <person name="Gruter S."/>
            <person name="Poveda L."/>
            <person name="Shimizu-Inatsugi R."/>
            <person name="Baeten J."/>
            <person name="Francoijs K.J."/>
            <person name="Nataraja K.N."/>
            <person name="Reddy Y.A.N."/>
            <person name="Phadnis S."/>
            <person name="Ravikumar R.L."/>
            <person name="Schlapbach R."/>
            <person name="Sreeman S.M."/>
            <person name="Shimizu K.K."/>
        </authorList>
    </citation>
    <scope>NUCLEOTIDE SEQUENCE</scope>
</reference>
<dbReference type="Proteomes" id="UP001054889">
    <property type="component" value="Unassembled WGS sequence"/>
</dbReference>
<evidence type="ECO:0000256" key="1">
    <source>
        <dbReference type="ARBA" id="ARBA00022679"/>
    </source>
</evidence>
<dbReference type="PANTHER" id="PTHR46116">
    <property type="entry name" value="(E3-INDEPENDENT) E2 UBIQUITIN-CONJUGATING ENZYME"/>
    <property type="match status" value="1"/>
</dbReference>
<dbReference type="PANTHER" id="PTHR46116:SF32">
    <property type="entry name" value="OS05G0153132 PROTEIN"/>
    <property type="match status" value="1"/>
</dbReference>
<dbReference type="InterPro" id="IPR016135">
    <property type="entry name" value="UBQ-conjugating_enzyme/RWD"/>
</dbReference>
<protein>
    <submittedName>
        <fullName evidence="3">Uncharacterized protein</fullName>
    </submittedName>
</protein>
<evidence type="ECO:0000313" key="3">
    <source>
        <dbReference type="EMBL" id="GJN39482.1"/>
    </source>
</evidence>
<dbReference type="Gene3D" id="3.10.110.10">
    <property type="entry name" value="Ubiquitin Conjugating Enzyme"/>
    <property type="match status" value="1"/>
</dbReference>
<reference evidence="3" key="2">
    <citation type="submission" date="2021-12" db="EMBL/GenBank/DDBJ databases">
        <title>Resequencing data analysis of finger millet.</title>
        <authorList>
            <person name="Hatakeyama M."/>
            <person name="Aluri S."/>
            <person name="Balachadran M.T."/>
            <person name="Sivarajan S.R."/>
            <person name="Poveda L."/>
            <person name="Shimizu-Inatsugi R."/>
            <person name="Schlapbach R."/>
            <person name="Sreeman S.M."/>
            <person name="Shimizu K.K."/>
        </authorList>
    </citation>
    <scope>NUCLEOTIDE SEQUENCE</scope>
</reference>
<evidence type="ECO:0000313" key="4">
    <source>
        <dbReference type="Proteomes" id="UP001054889"/>
    </source>
</evidence>
<organism evidence="3 4">
    <name type="scientific">Eleusine coracana subsp. coracana</name>
    <dbReference type="NCBI Taxonomy" id="191504"/>
    <lineage>
        <taxon>Eukaryota</taxon>
        <taxon>Viridiplantae</taxon>
        <taxon>Streptophyta</taxon>
        <taxon>Embryophyta</taxon>
        <taxon>Tracheophyta</taxon>
        <taxon>Spermatophyta</taxon>
        <taxon>Magnoliopsida</taxon>
        <taxon>Liliopsida</taxon>
        <taxon>Poales</taxon>
        <taxon>Poaceae</taxon>
        <taxon>PACMAD clade</taxon>
        <taxon>Chloridoideae</taxon>
        <taxon>Cynodonteae</taxon>
        <taxon>Eleusininae</taxon>
        <taxon>Eleusine</taxon>
    </lineage>
</organism>
<keyword evidence="1" id="KW-0808">Transferase</keyword>
<keyword evidence="4" id="KW-1185">Reference proteome</keyword>
<evidence type="ECO:0000256" key="2">
    <source>
        <dbReference type="ARBA" id="ARBA00022786"/>
    </source>
</evidence>
<dbReference type="GO" id="GO:0061631">
    <property type="term" value="F:ubiquitin conjugating enzyme activity"/>
    <property type="evidence" value="ECO:0007669"/>
    <property type="project" value="TreeGrafter"/>
</dbReference>
<keyword evidence="2" id="KW-0833">Ubl conjugation pathway</keyword>
<sequence>MRLLNTFGGDGTELWSPESSTLLQVLVSIQGLVLTAQPYYNKAGYAIQAVTPVGHRNELPYSKNAYLLTLQTMLHLLCRPPSGFKDLVRDHFRCCGRYVLRACQAYLEGGCLVGRLDAEENATEASLEHPCSMGFCLALANTVPRITEALIDIGAQGCDQFNGLRVSASH</sequence>
<comment type="caution">
    <text evidence="3">The sequence shown here is derived from an EMBL/GenBank/DDBJ whole genome shotgun (WGS) entry which is preliminary data.</text>
</comment>
<proteinExistence type="predicted"/>
<dbReference type="EMBL" id="BQKI01000098">
    <property type="protein sequence ID" value="GJN39482.1"/>
    <property type="molecule type" value="Genomic_DNA"/>
</dbReference>
<name>A0AAV5FWT3_ELECO</name>
<gene>
    <name evidence="3" type="primary">gb28604</name>
    <name evidence="3" type="ORF">PR202_gb28604</name>
</gene>
<dbReference type="SUPFAM" id="SSF54495">
    <property type="entry name" value="UBC-like"/>
    <property type="match status" value="1"/>
</dbReference>
<accession>A0AAV5FWT3</accession>
<dbReference type="AlphaFoldDB" id="A0AAV5FWT3"/>